<proteinExistence type="predicted"/>
<dbReference type="AlphaFoldDB" id="A0A084U7G9"/>
<dbReference type="Proteomes" id="UP000053675">
    <property type="component" value="Unassembled WGS sequence"/>
</dbReference>
<keyword evidence="1" id="KW-1133">Transmembrane helix</keyword>
<gene>
    <name evidence="2" type="ORF">EL18_03160</name>
</gene>
<dbReference type="PATRIC" id="fig|472175.3.peg.3157"/>
<sequence length="262" mass="26953">MEKAFGLASSDLQINMVNASLRFACFGQMLTIGVYMLEADRKRTLITKMGAMARFSSSGMMASGSAGAGAAAACSTHGDIVDAEFETVVHPFGPVAGLSTKSSVSGTAATSGFSSLVGAQSLSTGSRAGFGLVFWVAGALVAFCAFWMAGGHQLPSLVAGALQQQRSDLRLESISSRILPAGEGQREVVLVEGMVENSGHDVAAVPGLVITLASGDGRKTHHYLGTNESQLAAGGRIAFSGRLAAPKEGVQSVSVTFQEFAR</sequence>
<reference evidence="2 3" key="1">
    <citation type="submission" date="2014-05" db="EMBL/GenBank/DDBJ databases">
        <title>Draft Genome Sequence of Nitratireductor basaltis Strain UMTGB225, A Marine Bacterium Isolated from Green Barrel Tunicate.</title>
        <authorList>
            <person name="Gan H.Y."/>
        </authorList>
    </citation>
    <scope>NUCLEOTIDE SEQUENCE [LARGE SCALE GENOMIC DNA]</scope>
    <source>
        <strain evidence="2 3">UMTGB225</strain>
    </source>
</reference>
<evidence type="ECO:0000313" key="3">
    <source>
        <dbReference type="Proteomes" id="UP000053675"/>
    </source>
</evidence>
<evidence type="ECO:0000313" key="2">
    <source>
        <dbReference type="EMBL" id="KFB08905.1"/>
    </source>
</evidence>
<keyword evidence="1" id="KW-0812">Transmembrane</keyword>
<protein>
    <recommendedName>
        <fullName evidence="4">DUF3426 domain-containing protein</fullName>
    </recommendedName>
</protein>
<feature type="transmembrane region" description="Helical" evidence="1">
    <location>
        <begin position="130"/>
        <end position="149"/>
    </location>
</feature>
<comment type="caution">
    <text evidence="2">The sequence shown here is derived from an EMBL/GenBank/DDBJ whole genome shotgun (WGS) entry which is preliminary data.</text>
</comment>
<dbReference type="OrthoDB" id="8029632at2"/>
<keyword evidence="3" id="KW-1185">Reference proteome</keyword>
<accession>A0A084U7G9</accession>
<evidence type="ECO:0008006" key="4">
    <source>
        <dbReference type="Google" id="ProtNLM"/>
    </source>
</evidence>
<dbReference type="RefSeq" id="WP_051914354.1">
    <property type="nucleotide sequence ID" value="NZ_JMQM01000002.1"/>
</dbReference>
<feature type="transmembrane region" description="Helical" evidence="1">
    <location>
        <begin position="20"/>
        <end position="39"/>
    </location>
</feature>
<name>A0A084U7G9_9HYPH</name>
<organism evidence="2 3">
    <name type="scientific">Nitratireductor basaltis</name>
    <dbReference type="NCBI Taxonomy" id="472175"/>
    <lineage>
        <taxon>Bacteria</taxon>
        <taxon>Pseudomonadati</taxon>
        <taxon>Pseudomonadota</taxon>
        <taxon>Alphaproteobacteria</taxon>
        <taxon>Hyphomicrobiales</taxon>
        <taxon>Phyllobacteriaceae</taxon>
        <taxon>Nitratireductor</taxon>
    </lineage>
</organism>
<evidence type="ECO:0000256" key="1">
    <source>
        <dbReference type="SAM" id="Phobius"/>
    </source>
</evidence>
<dbReference type="EMBL" id="JMQM01000002">
    <property type="protein sequence ID" value="KFB08905.1"/>
    <property type="molecule type" value="Genomic_DNA"/>
</dbReference>
<keyword evidence="1" id="KW-0472">Membrane</keyword>
<dbReference type="STRING" id="472175.EL18_03160"/>